<dbReference type="AlphaFoldDB" id="E6K1Y3"/>
<sequence>MGSLENSAEYCHDQDADDRHDAGPCPDFYALIPAGGVGSRLWPLSRADKPKFLYDLTGCGRTMIQDTVDRLVPLCGAEHLAISTGLRHVDAVMRQLPGLAPSQIFAEPIGRDSMTAITLGTAILAKRHGQDIIVGSFAADQVVSDRGRFEPVVRTAIAAARAGYVTTIGITPDGPSTAFGYIHQGGHLEGKSLQGEGQAYRVRRFVEKPDAATAAGYLAQGGYLWNAGMFIMKAGVLLDHVERLHPDMFQQIQSIVAAWDTPAQEETVAAIWPRIEKIAFDYAIAEPVSAEGGVAVVPGDFGWNDIGDFGSLSAYIPAVDEAGNRILESGKRIVKLISIDSKNNLLVRDKSSEESAKTIALIGVEDFAIVDTEDALLVMPKSQAQKVKKASGLAEKA</sequence>
<dbReference type="SUPFAM" id="SSF53448">
    <property type="entry name" value="Nucleotide-diphospho-sugar transferases"/>
    <property type="match status" value="1"/>
</dbReference>
<dbReference type="CDD" id="cd02509">
    <property type="entry name" value="GDP-M1P_Guanylyltransferase"/>
    <property type="match status" value="1"/>
</dbReference>
<dbReference type="Proteomes" id="UP000004946">
    <property type="component" value="Chromosome"/>
</dbReference>
<dbReference type="InterPro" id="IPR054566">
    <property type="entry name" value="ManC/GMP-like_b-helix"/>
</dbReference>
<evidence type="ECO:0000259" key="1">
    <source>
        <dbReference type="Pfam" id="PF00483"/>
    </source>
</evidence>
<dbReference type="RefSeq" id="WP_006289566.1">
    <property type="nucleotide sequence ID" value="NZ_AP012333.1"/>
</dbReference>
<feature type="domain" description="Nucleotidyl transferase" evidence="1">
    <location>
        <begin position="30"/>
        <end position="314"/>
    </location>
</feature>
<dbReference type="InterPro" id="IPR005835">
    <property type="entry name" value="NTP_transferase_dom"/>
</dbReference>
<dbReference type="EMBL" id="AEON01000002">
    <property type="protein sequence ID" value="EFT82771.1"/>
    <property type="molecule type" value="Genomic_DNA"/>
</dbReference>
<dbReference type="Gene3D" id="3.90.550.10">
    <property type="entry name" value="Spore Coat Polysaccharide Biosynthesis Protein SpsA, Chain A"/>
    <property type="match status" value="1"/>
</dbReference>
<evidence type="ECO:0000313" key="3">
    <source>
        <dbReference type="EMBL" id="EFT82771.1"/>
    </source>
</evidence>
<dbReference type="Pfam" id="PF22640">
    <property type="entry name" value="ManC_GMP_beta-helix"/>
    <property type="match status" value="1"/>
</dbReference>
<dbReference type="SUPFAM" id="SSF159283">
    <property type="entry name" value="Guanosine diphospho-D-mannose pyrophosphorylase/mannose-6-phosphate isomerase linker domain"/>
    <property type="match status" value="1"/>
</dbReference>
<dbReference type="KEGG" id="pdo:PSDT_0221"/>
<keyword evidence="4" id="KW-1185">Reference proteome</keyword>
<dbReference type="GO" id="GO:0009298">
    <property type="term" value="P:GDP-mannose biosynthetic process"/>
    <property type="evidence" value="ECO:0007669"/>
    <property type="project" value="TreeGrafter"/>
</dbReference>
<dbReference type="GO" id="GO:0004475">
    <property type="term" value="F:mannose-1-phosphate guanylyltransferase (GTP) activity"/>
    <property type="evidence" value="ECO:0007669"/>
    <property type="project" value="InterPro"/>
</dbReference>
<dbReference type="InterPro" id="IPR049577">
    <property type="entry name" value="GMPP_N"/>
</dbReference>
<dbReference type="eggNOG" id="COG0836">
    <property type="taxonomic scope" value="Bacteria"/>
</dbReference>
<name>E6K1Y3_PARDN</name>
<evidence type="ECO:0000259" key="2">
    <source>
        <dbReference type="Pfam" id="PF22640"/>
    </source>
</evidence>
<keyword evidence="3" id="KW-0808">Transferase</keyword>
<dbReference type="InterPro" id="IPR029044">
    <property type="entry name" value="Nucleotide-diphossugar_trans"/>
</dbReference>
<keyword evidence="3" id="KW-0548">Nucleotidyltransferase</keyword>
<dbReference type="GO" id="GO:0016853">
    <property type="term" value="F:isomerase activity"/>
    <property type="evidence" value="ECO:0007669"/>
    <property type="project" value="UniProtKB-KW"/>
</dbReference>
<protein>
    <submittedName>
        <fullName evidence="3">Putative mannose-1-phosphate guanylyltransferase/mannose-6-phosphate isomerase</fullName>
    </submittedName>
</protein>
<dbReference type="PANTHER" id="PTHR46390">
    <property type="entry name" value="MANNOSE-1-PHOSPHATE GUANYLYLTRANSFERASE"/>
    <property type="match status" value="1"/>
</dbReference>
<feature type="domain" description="MannoseP isomerase/GMP-like beta-helix" evidence="2">
    <location>
        <begin position="336"/>
        <end position="389"/>
    </location>
</feature>
<comment type="caution">
    <text evidence="3">The sequence shown here is derived from an EMBL/GenBank/DDBJ whole genome shotgun (WGS) entry which is preliminary data.</text>
</comment>
<accession>E6K1Y3</accession>
<organism evidence="3 4">
    <name type="scientific">Parascardovia denticolens DSM 10105 = JCM 12538</name>
    <dbReference type="NCBI Taxonomy" id="864564"/>
    <lineage>
        <taxon>Bacteria</taxon>
        <taxon>Bacillati</taxon>
        <taxon>Actinomycetota</taxon>
        <taxon>Actinomycetes</taxon>
        <taxon>Bifidobacteriales</taxon>
        <taxon>Bifidobacteriaceae</taxon>
        <taxon>Parascardovia</taxon>
    </lineage>
</organism>
<evidence type="ECO:0000313" key="4">
    <source>
        <dbReference type="Proteomes" id="UP000004946"/>
    </source>
</evidence>
<dbReference type="Pfam" id="PF00483">
    <property type="entry name" value="NTP_transferase"/>
    <property type="match status" value="1"/>
</dbReference>
<proteinExistence type="predicted"/>
<dbReference type="PATRIC" id="fig|864564.6.peg.246"/>
<gene>
    <name evidence="3" type="ORF">HMPREF0620_1456</name>
</gene>
<reference evidence="3 4" key="1">
    <citation type="submission" date="2010-12" db="EMBL/GenBank/DDBJ databases">
        <authorList>
            <person name="Muzny D."/>
            <person name="Qin X."/>
            <person name="Buhay C."/>
            <person name="Dugan-Rocha S."/>
            <person name="Ding Y."/>
            <person name="Chen G."/>
            <person name="Hawes A."/>
            <person name="Holder M."/>
            <person name="Jhangiani S."/>
            <person name="Johnson A."/>
            <person name="Khan Z."/>
            <person name="Li Z."/>
            <person name="Liu W."/>
            <person name="Liu X."/>
            <person name="Perez L."/>
            <person name="Shen H."/>
            <person name="Wang Q."/>
            <person name="Watt J."/>
            <person name="Xi L."/>
            <person name="Xin Y."/>
            <person name="Zhou J."/>
            <person name="Deng J."/>
            <person name="Jiang H."/>
            <person name="Liu Y."/>
            <person name="Qu J."/>
            <person name="Song X.-Z."/>
            <person name="Zhang L."/>
            <person name="Villasana D."/>
            <person name="Johnson A."/>
            <person name="Liu J."/>
            <person name="Liyanage D."/>
            <person name="Lorensuhewa L."/>
            <person name="Robinson T."/>
            <person name="Song A."/>
            <person name="Song B.-B."/>
            <person name="Dinh H."/>
            <person name="Thornton R."/>
            <person name="Coyle M."/>
            <person name="Francisco L."/>
            <person name="Jackson L."/>
            <person name="Javaid M."/>
            <person name="Korchina V."/>
            <person name="Kovar C."/>
            <person name="Mata R."/>
            <person name="Mathew T."/>
            <person name="Ngo R."/>
            <person name="Nguyen L."/>
            <person name="Nguyen N."/>
            <person name="Okwuonu G."/>
            <person name="Ongeri F."/>
            <person name="Pham C."/>
            <person name="Simmons D."/>
            <person name="Wilczek-Boney K."/>
            <person name="Hale W."/>
            <person name="Jakkamsetti A."/>
            <person name="Pham P."/>
            <person name="Ruth R."/>
            <person name="San Lucas F."/>
            <person name="Warren J."/>
            <person name="Zhang J."/>
            <person name="Zhao Z."/>
            <person name="Zhou C."/>
            <person name="Zhu D."/>
            <person name="Lee S."/>
            <person name="Bess C."/>
            <person name="Blankenburg K."/>
            <person name="Forbes L."/>
            <person name="Fu Q."/>
            <person name="Gubbala S."/>
            <person name="Hirani K."/>
            <person name="Jayaseelan J.C."/>
            <person name="Lara F."/>
            <person name="Munidasa M."/>
            <person name="Palculict T."/>
            <person name="Patil S."/>
            <person name="Pu L.-L."/>
            <person name="Saada N."/>
            <person name="Tang L."/>
            <person name="Weissenberger G."/>
            <person name="Zhu Y."/>
            <person name="Hemphill L."/>
            <person name="Shang Y."/>
            <person name="Youmans B."/>
            <person name="Ayvaz T."/>
            <person name="Ross M."/>
            <person name="Santibanez J."/>
            <person name="Aqrawi P."/>
            <person name="Gross S."/>
            <person name="Joshi V."/>
            <person name="Fowler G."/>
            <person name="Nazareth L."/>
            <person name="Reid J."/>
            <person name="Worley K."/>
            <person name="Petrosino J."/>
            <person name="Highlander S."/>
            <person name="Gibbs R."/>
        </authorList>
    </citation>
    <scope>NUCLEOTIDE SEQUENCE [LARGE SCALE GENOMIC DNA]</scope>
    <source>
        <strain evidence="3 4">DSM 10105</strain>
    </source>
</reference>
<dbReference type="InterPro" id="IPR051161">
    <property type="entry name" value="Mannose-6P_isomerase_type2"/>
</dbReference>
<keyword evidence="3" id="KW-0413">Isomerase</keyword>
<dbReference type="HOGENOM" id="CLU_035527_0_1_11"/>
<dbReference type="PANTHER" id="PTHR46390:SF1">
    <property type="entry name" value="MANNOSE-1-PHOSPHATE GUANYLYLTRANSFERASE"/>
    <property type="match status" value="1"/>
</dbReference>